<gene>
    <name evidence="2" type="primary">16</name>
    <name evidence="2" type="ORF">HSTV1_16</name>
</gene>
<accession>R9QSS5</accession>
<dbReference type="GeneID" id="16151485"/>
<feature type="transmembrane region" description="Helical" evidence="1">
    <location>
        <begin position="46"/>
        <end position="66"/>
    </location>
</feature>
<organism evidence="2 3">
    <name type="scientific">Haloarcula sinaiiensis tailed virus 1</name>
    <dbReference type="NCBI Taxonomy" id="1262530"/>
    <lineage>
        <taxon>Viruses</taxon>
        <taxon>Duplodnaviria</taxon>
        <taxon>Heunggongvirae</taxon>
        <taxon>Uroviricota</taxon>
        <taxon>Caudoviricetes</taxon>
        <taxon>Kirjokansivirales</taxon>
        <taxon>Shortaselviridae</taxon>
        <taxon>Lonfivirus</taxon>
        <taxon>Lonfivirus codicilli</taxon>
        <taxon>Lonfivirus HSTV1</taxon>
    </lineage>
</organism>
<name>R9QSS5_9CAUD</name>
<feature type="transmembrane region" description="Helical" evidence="1">
    <location>
        <begin position="23"/>
        <end position="40"/>
    </location>
</feature>
<dbReference type="Proteomes" id="UP000014319">
    <property type="component" value="Genome"/>
</dbReference>
<proteinExistence type="predicted"/>
<keyword evidence="1" id="KW-0472">Membrane</keyword>
<dbReference type="RefSeq" id="YP_008083066.1">
    <property type="nucleotide sequence ID" value="NC_021471.1"/>
</dbReference>
<keyword evidence="1" id="KW-1133">Transmembrane helix</keyword>
<evidence type="ECO:0000313" key="3">
    <source>
        <dbReference type="Proteomes" id="UP000014319"/>
    </source>
</evidence>
<keyword evidence="1" id="KW-0812">Transmembrane</keyword>
<protein>
    <submittedName>
        <fullName evidence="2">Uncharacterized protein</fullName>
    </submittedName>
</protein>
<sequence length="81" mass="8617">MPEDTDGNTADGASERWPYTNDVLAIALVVGTIKLTFWFVVDDEAIPLWLAGSISLALTTAVAWAFGSKAFAAAKDAVKNE</sequence>
<dbReference type="EMBL" id="KC117378">
    <property type="protein sequence ID" value="AGC34561.1"/>
    <property type="molecule type" value="Genomic_DNA"/>
</dbReference>
<evidence type="ECO:0000313" key="2">
    <source>
        <dbReference type="EMBL" id="AGC34561.1"/>
    </source>
</evidence>
<dbReference type="KEGG" id="vg:16151485"/>
<keyword evidence="3" id="KW-1185">Reference proteome</keyword>
<reference evidence="2 3" key="1">
    <citation type="journal article" date="2013" name="Proc. Natl. Acad. Sci. U.S.A.">
        <title>Structure of the archaeal head-tailed virus HSTV-1 completes the HK97 fold story.</title>
        <authorList>
            <person name="Pietila M.K."/>
            <person name="Laurinmaki P."/>
            <person name="Russell D.A."/>
            <person name="Ko C.C."/>
            <person name="Jacobs-Sera D."/>
            <person name="Hendrix R.W."/>
            <person name="Bamford D.H."/>
            <person name="Butcher S.J."/>
        </authorList>
    </citation>
    <scope>NUCLEOTIDE SEQUENCE [LARGE SCALE GENOMIC DNA]</scope>
</reference>
<evidence type="ECO:0000256" key="1">
    <source>
        <dbReference type="SAM" id="Phobius"/>
    </source>
</evidence>